<dbReference type="PANTHER" id="PTHR15109:SF3">
    <property type="entry name" value="PROTEIN FAM193B"/>
    <property type="match status" value="1"/>
</dbReference>
<dbReference type="PANTHER" id="PTHR15109">
    <property type="entry name" value="AGAP004327-PA"/>
    <property type="match status" value="1"/>
</dbReference>
<dbReference type="GO" id="GO:0005737">
    <property type="term" value="C:cytoplasm"/>
    <property type="evidence" value="ECO:0007669"/>
    <property type="project" value="TreeGrafter"/>
</dbReference>
<feature type="compositionally biased region" description="Basic and acidic residues" evidence="4">
    <location>
        <begin position="457"/>
        <end position="474"/>
    </location>
</feature>
<dbReference type="GO" id="GO:0005634">
    <property type="term" value="C:nucleus"/>
    <property type="evidence" value="ECO:0007669"/>
    <property type="project" value="TreeGrafter"/>
</dbReference>
<dbReference type="Ensembl" id="ENSCMUT00000017033.2">
    <property type="protein sequence ID" value="ENSCMUP00000015860.2"/>
    <property type="gene ID" value="ENSCMUG00000009838.2"/>
</dbReference>
<reference evidence="6" key="3">
    <citation type="submission" date="2025-09" db="UniProtKB">
        <authorList>
            <consortium name="Ensembl"/>
        </authorList>
    </citation>
    <scope>IDENTIFICATION</scope>
</reference>
<keyword evidence="3" id="KW-0175">Coiled coil</keyword>
<feature type="compositionally biased region" description="Polar residues" evidence="4">
    <location>
        <begin position="720"/>
        <end position="731"/>
    </location>
</feature>
<proteinExistence type="inferred from homology"/>
<dbReference type="Pfam" id="PF15914">
    <property type="entry name" value="FAM193_C"/>
    <property type="match status" value="1"/>
</dbReference>
<feature type="compositionally biased region" description="Acidic residues" evidence="4">
    <location>
        <begin position="335"/>
        <end position="346"/>
    </location>
</feature>
<feature type="compositionally biased region" description="Basic and acidic residues" evidence="4">
    <location>
        <begin position="732"/>
        <end position="752"/>
    </location>
</feature>
<feature type="compositionally biased region" description="Pro residues" evidence="4">
    <location>
        <begin position="201"/>
        <end position="217"/>
    </location>
</feature>
<feature type="compositionally biased region" description="Low complexity" evidence="4">
    <location>
        <begin position="230"/>
        <end position="264"/>
    </location>
</feature>
<feature type="region of interest" description="Disordered" evidence="4">
    <location>
        <begin position="621"/>
        <end position="798"/>
    </location>
</feature>
<dbReference type="AlphaFoldDB" id="A0A8C3E7P4"/>
<keyword evidence="7" id="KW-1185">Reference proteome</keyword>
<evidence type="ECO:0000256" key="2">
    <source>
        <dbReference type="ARBA" id="ARBA00022553"/>
    </source>
</evidence>
<evidence type="ECO:0000256" key="1">
    <source>
        <dbReference type="ARBA" id="ARBA00009689"/>
    </source>
</evidence>
<feature type="region of interest" description="Disordered" evidence="4">
    <location>
        <begin position="578"/>
        <end position="602"/>
    </location>
</feature>
<feature type="region of interest" description="Disordered" evidence="4">
    <location>
        <begin position="401"/>
        <end position="423"/>
    </location>
</feature>
<accession>A0A8C3E7P4</accession>
<protein>
    <submittedName>
        <fullName evidence="6">Family with sequence similarity 193 member B</fullName>
    </submittedName>
</protein>
<feature type="compositionally biased region" description="Basic residues" evidence="4">
    <location>
        <begin position="446"/>
        <end position="456"/>
    </location>
</feature>
<reference evidence="7" key="1">
    <citation type="submission" date="2019-10" db="EMBL/GenBank/DDBJ databases">
        <title>Corvus moneduloides (New Caledonian crow) genome, bCorMon1, primary haplotype.</title>
        <authorList>
            <person name="Rutz C."/>
            <person name="Fungtammasan C."/>
            <person name="Mountcastle J."/>
            <person name="Formenti G."/>
            <person name="Chow W."/>
            <person name="Howe K."/>
            <person name="Steele M.P."/>
            <person name="Fernandes J."/>
            <person name="Gilbert M.T.P."/>
            <person name="Fedrigo O."/>
            <person name="Jarvis E.D."/>
            <person name="Gemmell N."/>
        </authorList>
    </citation>
    <scope>NUCLEOTIDE SEQUENCE [LARGE SCALE GENOMIC DNA]</scope>
</reference>
<accession>A0A8U7MZP5</accession>
<evidence type="ECO:0000256" key="4">
    <source>
        <dbReference type="SAM" id="MobiDB-lite"/>
    </source>
</evidence>
<keyword evidence="2" id="KW-0597">Phosphoprotein</keyword>
<feature type="compositionally biased region" description="Low complexity" evidence="4">
    <location>
        <begin position="349"/>
        <end position="358"/>
    </location>
</feature>
<feature type="region of interest" description="Disordered" evidence="4">
    <location>
        <begin position="304"/>
        <end position="362"/>
    </location>
</feature>
<organism evidence="6 7">
    <name type="scientific">Corvus moneduloides</name>
    <name type="common">New Caledonian crow</name>
    <dbReference type="NCBI Taxonomy" id="1196302"/>
    <lineage>
        <taxon>Eukaryota</taxon>
        <taxon>Metazoa</taxon>
        <taxon>Chordata</taxon>
        <taxon>Craniata</taxon>
        <taxon>Vertebrata</taxon>
        <taxon>Euteleostomi</taxon>
        <taxon>Archelosauria</taxon>
        <taxon>Archosauria</taxon>
        <taxon>Dinosauria</taxon>
        <taxon>Saurischia</taxon>
        <taxon>Theropoda</taxon>
        <taxon>Coelurosauria</taxon>
        <taxon>Aves</taxon>
        <taxon>Neognathae</taxon>
        <taxon>Neoaves</taxon>
        <taxon>Telluraves</taxon>
        <taxon>Australaves</taxon>
        <taxon>Passeriformes</taxon>
        <taxon>Corvoidea</taxon>
        <taxon>Corvidae</taxon>
        <taxon>Corvus</taxon>
    </lineage>
</organism>
<evidence type="ECO:0000313" key="6">
    <source>
        <dbReference type="Ensembl" id="ENSCMUP00000015860.2"/>
    </source>
</evidence>
<dbReference type="Proteomes" id="UP000694553">
    <property type="component" value="Unassembled WGS sequence"/>
</dbReference>
<reference evidence="6" key="2">
    <citation type="submission" date="2025-08" db="UniProtKB">
        <authorList>
            <consortium name="Ensembl"/>
        </authorList>
    </citation>
    <scope>IDENTIFICATION</scope>
</reference>
<evidence type="ECO:0000313" key="7">
    <source>
        <dbReference type="Proteomes" id="UP000694553"/>
    </source>
</evidence>
<dbReference type="InterPro" id="IPR029717">
    <property type="entry name" value="FAM193"/>
</dbReference>
<feature type="region of interest" description="Disordered" evidence="4">
    <location>
        <begin position="435"/>
        <end position="486"/>
    </location>
</feature>
<dbReference type="OMA" id="CPYSHTA"/>
<name>A0A8C3E7P4_CORMO</name>
<sequence>MVLGFSPSSAFLPGDKHPGLTLSPECASQVSAMAPGLKACPYSHTASATSSNATPGSPLPTSLDFCKTLPKQFKSLCRRATPPGACPGTAPATASRPAALKPFPLPCSPWGRAGSCGGGTLTLRPCVSRDGFYPKHSDLWEEKQLVPRWWVALSMALVRAAQPVSDCLCSCPSAGEAFHSSEHHQHSDLTAPPNSPTGLPSQPPALIPSKQTPPHPGPFGSAPHIPLGTSSQAALFPAPSAQAAAPKPVSESPPAGAASHSPGPCKSPHLPPANVPLLKMPPPLSGCAHPCNGHCSTSLIPPPASLQLPSTNRDPSCKGHKFPNGTSCHPPQPCEADEGLGEDEDSSSERSSCTSSSTNQKDGKFCDCCYCEFFGHNAPPAAPTSRNYAEIREKLRSRLTKRKEELPQKLGHSSSSGEPAVDHRNVDELLDYINSTEPKPLNSAKAAKRARHKQKKKEKEKAQLEAEAQKRAERAPAASQAREPAEEKLLEWPELELERVNSFLSSRLQEIKNTIKDSIRASFSVYDLNLDVNDFPKKAAVLEQKNLLSNLNGSSDLQDIDLALAPLSLGPAKSHTLLRGEAGPRWGEGPGDPPPAPPAENGVVKRLSAVPSLSRMIWVQSKAADSAADGSGLSPEPKEGPQPKGPEPPESLPAGSRQRKSKRQNGQAKKGEGSTAVPGGQARMESPGVKGQVLGTKHPSKASAPEPQRASGCAELGESSKGQPWGCSSTARAEKERTSEWKGRRGEGKAELPELVQQQPPALATHLALGGSPQPKGKSRKSRNKVEKSNTSIDDVFLPKDLDGAEMDETDREVEYFKRFCLDSAKQTRQKVAVNWTNFTLKKTTSSAAQ</sequence>
<comment type="similarity">
    <text evidence="1">Belongs to the FAM193 family.</text>
</comment>
<dbReference type="InterPro" id="IPR031802">
    <property type="entry name" value="FAM193_C"/>
</dbReference>
<evidence type="ECO:0000256" key="3">
    <source>
        <dbReference type="ARBA" id="ARBA00023054"/>
    </source>
</evidence>
<feature type="domain" description="FAM193 C-terminal" evidence="5">
    <location>
        <begin position="794"/>
        <end position="847"/>
    </location>
</feature>
<feature type="compositionally biased region" description="Low complexity" evidence="4">
    <location>
        <begin position="623"/>
        <end position="632"/>
    </location>
</feature>
<evidence type="ECO:0000259" key="5">
    <source>
        <dbReference type="Pfam" id="PF15914"/>
    </source>
</evidence>
<gene>
    <name evidence="6" type="primary">FAM193B</name>
</gene>
<feature type="region of interest" description="Disordered" evidence="4">
    <location>
        <begin position="180"/>
        <end position="277"/>
    </location>
</feature>